<dbReference type="GO" id="GO:0005525">
    <property type="term" value="F:GTP binding"/>
    <property type="evidence" value="ECO:0007669"/>
    <property type="project" value="InterPro"/>
</dbReference>
<gene>
    <name evidence="6" type="ORF">QCA50_020812</name>
</gene>
<dbReference type="PROSITE" id="PS51718">
    <property type="entry name" value="G_DYNAMIN_2"/>
    <property type="match status" value="1"/>
</dbReference>
<dbReference type="GO" id="GO:0031623">
    <property type="term" value="P:receptor internalization"/>
    <property type="evidence" value="ECO:0007669"/>
    <property type="project" value="TreeGrafter"/>
</dbReference>
<keyword evidence="7" id="KW-1185">Reference proteome</keyword>
<comment type="caution">
    <text evidence="6">The sequence shown here is derived from an EMBL/GenBank/DDBJ whole genome shotgun (WGS) entry which is preliminary data.</text>
</comment>
<dbReference type="InterPro" id="IPR022812">
    <property type="entry name" value="Dynamin"/>
</dbReference>
<feature type="domain" description="Dynamin-type G" evidence="5">
    <location>
        <begin position="33"/>
        <end position="349"/>
    </location>
</feature>
<name>A0AAW0FBG1_9APHY</name>
<evidence type="ECO:0000259" key="5">
    <source>
        <dbReference type="PROSITE" id="PS51718"/>
    </source>
</evidence>
<evidence type="ECO:0000256" key="1">
    <source>
        <dbReference type="ARBA" id="ARBA00022741"/>
    </source>
</evidence>
<dbReference type="InterPro" id="IPR000375">
    <property type="entry name" value="Dynamin_stalk"/>
</dbReference>
<dbReference type="CDD" id="cd08771">
    <property type="entry name" value="DLP_1"/>
    <property type="match status" value="1"/>
</dbReference>
<dbReference type="PRINTS" id="PR00195">
    <property type="entry name" value="DYNAMIN"/>
</dbReference>
<dbReference type="Gene3D" id="1.20.120.1240">
    <property type="entry name" value="Dynamin, middle domain"/>
    <property type="match status" value="1"/>
</dbReference>
<evidence type="ECO:0000256" key="3">
    <source>
        <dbReference type="SAM" id="MobiDB-lite"/>
    </source>
</evidence>
<keyword evidence="2" id="KW-0342">GTP-binding</keyword>
<dbReference type="EMBL" id="JASBNA010000127">
    <property type="protein sequence ID" value="KAK7676232.1"/>
    <property type="molecule type" value="Genomic_DNA"/>
</dbReference>
<dbReference type="Gene3D" id="3.40.50.300">
    <property type="entry name" value="P-loop containing nucleotide triphosphate hydrolases"/>
    <property type="match status" value="1"/>
</dbReference>
<dbReference type="GO" id="GO:0005874">
    <property type="term" value="C:microtubule"/>
    <property type="evidence" value="ECO:0007669"/>
    <property type="project" value="TreeGrafter"/>
</dbReference>
<sequence length="769" mass="87605">MIPLTSSNTRFAEQRRKEAKLVDKLVAIGTQAKIEVPRIVVIGNQGAGKSSLVETISGIQVLRDARTCTRAPIECRFSCSDQPWRCNVYVRREFISGRRLPQALVEEYCIREGITDTSDIDVALRRAQHWVLNPNSQLEDVRDMTLDHLIQDHDNELPFSQNIICLDISGPDLVDLSFVDLPGFVQDADPELVQLIESLVLSYIGGNCLILVTIPMCDAMAAPLVNQSAVRLARKVDPHGTRTIGVLTKPDVVGLTLSTTKEQDMQLDVIEGRKHPLKHGYYCIRQPDQKERTRGVTREEMRLIEETFFLQTIHWSTSSHRHRVGTKHLIDDLSTLLSRMIDAHISRFEMEITARLSQCEARLVALPSPPMNPYIFTLDCIISFCSDVRSHVVGIPKKGDLSQLNIKTYEQYRVEIYATRPLFLPFEDQSRAELWRHLLSTWYDEYKADGFIELGRAGEIYLNEVRETIECSRELPGFVSYSAAKTLMQKFQRDWGNITLKCFNSVHSTLRECIEALIFQYFPHHPNLGNEIRHAVVELIASQREDALKLINMMVQFESVPYTQNSGSLRDTVHDWLAKSREIRKRSRQTMTSTRDYKFDRTKLKRSNRGVGAASQQSIVVNTANSTTSAPQGTSSEDDQKCEENNAVAVPDRPGHHNLSAEDLTQPAPHDDYEEELKLMADVQAFFRVSYQRIIDNVPMAIDHGFLTPFSHKLQTFLIEKLELSGEKAAERCANYATQDARTTSQREELLAQKTRLENTRRELLNFAS</sequence>
<dbReference type="SMART" id="SM00053">
    <property type="entry name" value="DYNc"/>
    <property type="match status" value="1"/>
</dbReference>
<dbReference type="PANTHER" id="PTHR11566:SF131">
    <property type="entry name" value="GTPASE, PUTATIVE (AFU_ORTHOLOGUE AFUA_6G07630)-RELATED"/>
    <property type="match status" value="1"/>
</dbReference>
<dbReference type="PANTHER" id="PTHR11566">
    <property type="entry name" value="DYNAMIN"/>
    <property type="match status" value="1"/>
</dbReference>
<dbReference type="GO" id="GO:0008017">
    <property type="term" value="F:microtubule binding"/>
    <property type="evidence" value="ECO:0007669"/>
    <property type="project" value="TreeGrafter"/>
</dbReference>
<dbReference type="Pfam" id="PF00350">
    <property type="entry name" value="Dynamin_N"/>
    <property type="match status" value="1"/>
</dbReference>
<dbReference type="InterPro" id="IPR001401">
    <property type="entry name" value="Dynamin_GTPase"/>
</dbReference>
<reference evidence="6 7" key="1">
    <citation type="submission" date="2022-09" db="EMBL/GenBank/DDBJ databases">
        <authorList>
            <person name="Palmer J.M."/>
        </authorList>
    </citation>
    <scope>NUCLEOTIDE SEQUENCE [LARGE SCALE GENOMIC DNA]</scope>
    <source>
        <strain evidence="6 7">DSM 7382</strain>
    </source>
</reference>
<dbReference type="SUPFAM" id="SSF52540">
    <property type="entry name" value="P-loop containing nucleoside triphosphate hydrolases"/>
    <property type="match status" value="1"/>
</dbReference>
<dbReference type="Pfam" id="PF02212">
    <property type="entry name" value="GED"/>
    <property type="match status" value="1"/>
</dbReference>
<feature type="region of interest" description="Disordered" evidence="3">
    <location>
        <begin position="604"/>
        <end position="668"/>
    </location>
</feature>
<dbReference type="GO" id="GO:0005886">
    <property type="term" value="C:plasma membrane"/>
    <property type="evidence" value="ECO:0007669"/>
    <property type="project" value="TreeGrafter"/>
</dbReference>
<feature type="domain" description="GED" evidence="4">
    <location>
        <begin position="676"/>
        <end position="769"/>
    </location>
</feature>
<dbReference type="InterPro" id="IPR045063">
    <property type="entry name" value="Dynamin_N"/>
</dbReference>
<dbReference type="InterPro" id="IPR020850">
    <property type="entry name" value="GED_dom"/>
</dbReference>
<dbReference type="InterPro" id="IPR003130">
    <property type="entry name" value="GED"/>
</dbReference>
<evidence type="ECO:0000256" key="2">
    <source>
        <dbReference type="ARBA" id="ARBA00023134"/>
    </source>
</evidence>
<dbReference type="Pfam" id="PF01031">
    <property type="entry name" value="Dynamin_M"/>
    <property type="match status" value="1"/>
</dbReference>
<dbReference type="GO" id="GO:0003924">
    <property type="term" value="F:GTPase activity"/>
    <property type="evidence" value="ECO:0007669"/>
    <property type="project" value="InterPro"/>
</dbReference>
<evidence type="ECO:0000313" key="7">
    <source>
        <dbReference type="Proteomes" id="UP001385951"/>
    </source>
</evidence>
<evidence type="ECO:0000313" key="6">
    <source>
        <dbReference type="EMBL" id="KAK7676232.1"/>
    </source>
</evidence>
<dbReference type="Proteomes" id="UP001385951">
    <property type="component" value="Unassembled WGS sequence"/>
</dbReference>
<evidence type="ECO:0000259" key="4">
    <source>
        <dbReference type="PROSITE" id="PS51388"/>
    </source>
</evidence>
<proteinExistence type="predicted"/>
<dbReference type="InterPro" id="IPR027417">
    <property type="entry name" value="P-loop_NTPase"/>
</dbReference>
<dbReference type="GO" id="GO:0005737">
    <property type="term" value="C:cytoplasm"/>
    <property type="evidence" value="ECO:0007669"/>
    <property type="project" value="TreeGrafter"/>
</dbReference>
<feature type="compositionally biased region" description="Polar residues" evidence="3">
    <location>
        <begin position="614"/>
        <end position="635"/>
    </location>
</feature>
<organism evidence="6 7">
    <name type="scientific">Cerrena zonata</name>
    <dbReference type="NCBI Taxonomy" id="2478898"/>
    <lineage>
        <taxon>Eukaryota</taxon>
        <taxon>Fungi</taxon>
        <taxon>Dikarya</taxon>
        <taxon>Basidiomycota</taxon>
        <taxon>Agaricomycotina</taxon>
        <taxon>Agaricomycetes</taxon>
        <taxon>Polyporales</taxon>
        <taxon>Cerrenaceae</taxon>
        <taxon>Cerrena</taxon>
    </lineage>
</organism>
<accession>A0AAW0FBG1</accession>
<dbReference type="InterPro" id="IPR030381">
    <property type="entry name" value="G_DYNAMIN_dom"/>
</dbReference>
<keyword evidence="1" id="KW-0547">Nucleotide-binding</keyword>
<dbReference type="AlphaFoldDB" id="A0AAW0FBG1"/>
<dbReference type="PROSITE" id="PS51388">
    <property type="entry name" value="GED"/>
    <property type="match status" value="1"/>
</dbReference>
<protein>
    <submittedName>
        <fullName evidence="6">Uncharacterized protein</fullName>
    </submittedName>
</protein>